<dbReference type="VEuPathDB" id="FungiDB:MELLADRAFT_106194"/>
<feature type="region of interest" description="Disordered" evidence="2">
    <location>
        <begin position="413"/>
        <end position="466"/>
    </location>
</feature>
<dbReference type="PANTHER" id="PTHR31360">
    <property type="match status" value="1"/>
</dbReference>
<accession>F4RLD5</accession>
<protein>
    <submittedName>
        <fullName evidence="3">Uncharacterized protein</fullName>
    </submittedName>
</protein>
<dbReference type="RefSeq" id="XP_007409978.1">
    <property type="nucleotide sequence ID" value="XM_007409916.1"/>
</dbReference>
<feature type="compositionally biased region" description="Polar residues" evidence="2">
    <location>
        <begin position="456"/>
        <end position="465"/>
    </location>
</feature>
<sequence length="553" mass="61817">MAVHQTFGKVIHTWNVDRHPDLPLGPPSLMMSYTKPEMVNWEQVKKRDEEQGVDTADRSKIRAGYLPLDYAKNQNADKWMETGKQVQFESIERPLKGGLDNIELTHCALLRKGWEEPGLSSLGSMINDDGSHIETVAHVEDQLQPILKPYTDTSDTFPMSQGAALLLADRGLKQFLNARKARLSRKAGSLYQSPDHSISHQPNDNDYHLQQSINSQGTTLEPPPIIIEPDYEGWVPESEVVARNPKKPRVTSPEGPASLISEDKSRLKSSNPYYPLPPPIPSFSAHGQNSKTRFSSLNELDSFLHSDSDIDAGSVGTRTMPHSYESSGFLPSLTQFQPNPIHQDSFEKGHLTISPPDYITTSEPSVMNGPHTPQYRETVLLDSPTTITHTPNSAVSHGADFISPTRFQMRKTISSQDGKDAMAFKPSTSSDSQFQSYNTARNSPEVLSHNHEHPRTSQLSDSTPYPRNPTDLKFEIPLTPIGDEALRSFHIALRIYQSLAREIEKAAGTSEEAASLPTMDITHKLAVTIYDNLMLKESEINLHWVLLNFFKQH</sequence>
<dbReference type="AlphaFoldDB" id="F4RLD5"/>
<feature type="region of interest" description="Disordered" evidence="2">
    <location>
        <begin position="239"/>
        <end position="267"/>
    </location>
</feature>
<dbReference type="EMBL" id="GL883106">
    <property type="protein sequence ID" value="EGG07018.1"/>
    <property type="molecule type" value="Genomic_DNA"/>
</dbReference>
<evidence type="ECO:0000313" key="4">
    <source>
        <dbReference type="Proteomes" id="UP000001072"/>
    </source>
</evidence>
<keyword evidence="4" id="KW-1185">Reference proteome</keyword>
<dbReference type="OrthoDB" id="10504918at2759"/>
<feature type="region of interest" description="Disordered" evidence="2">
    <location>
        <begin position="187"/>
        <end position="210"/>
    </location>
</feature>
<proteinExistence type="inferred from homology"/>
<feature type="compositionally biased region" description="Polar residues" evidence="2">
    <location>
        <begin position="190"/>
        <end position="210"/>
    </location>
</feature>
<dbReference type="Proteomes" id="UP000001072">
    <property type="component" value="Unassembled WGS sequence"/>
</dbReference>
<organism evidence="4">
    <name type="scientific">Melampsora larici-populina (strain 98AG31 / pathotype 3-4-7)</name>
    <name type="common">Poplar leaf rust fungus</name>
    <dbReference type="NCBI Taxonomy" id="747676"/>
    <lineage>
        <taxon>Eukaryota</taxon>
        <taxon>Fungi</taxon>
        <taxon>Dikarya</taxon>
        <taxon>Basidiomycota</taxon>
        <taxon>Pucciniomycotina</taxon>
        <taxon>Pucciniomycetes</taxon>
        <taxon>Pucciniales</taxon>
        <taxon>Melampsoraceae</taxon>
        <taxon>Melampsora</taxon>
    </lineage>
</organism>
<evidence type="ECO:0000313" key="3">
    <source>
        <dbReference type="EMBL" id="EGG07018.1"/>
    </source>
</evidence>
<comment type="similarity">
    <text evidence="1">Belongs to the OBAP family.</text>
</comment>
<reference evidence="4" key="1">
    <citation type="journal article" date="2011" name="Proc. Natl. Acad. Sci. U.S.A.">
        <title>Obligate biotrophy features unraveled by the genomic analysis of rust fungi.</title>
        <authorList>
            <person name="Duplessis S."/>
            <person name="Cuomo C.A."/>
            <person name="Lin Y.-C."/>
            <person name="Aerts A."/>
            <person name="Tisserant E."/>
            <person name="Veneault-Fourrey C."/>
            <person name="Joly D.L."/>
            <person name="Hacquard S."/>
            <person name="Amselem J."/>
            <person name="Cantarel B.L."/>
            <person name="Chiu R."/>
            <person name="Coutinho P.M."/>
            <person name="Feau N."/>
            <person name="Field M."/>
            <person name="Frey P."/>
            <person name="Gelhaye E."/>
            <person name="Goldberg J."/>
            <person name="Grabherr M.G."/>
            <person name="Kodira C.D."/>
            <person name="Kohler A."/>
            <person name="Kuees U."/>
            <person name="Lindquist E.A."/>
            <person name="Lucas S.M."/>
            <person name="Mago R."/>
            <person name="Mauceli E."/>
            <person name="Morin E."/>
            <person name="Murat C."/>
            <person name="Pangilinan J.L."/>
            <person name="Park R."/>
            <person name="Pearson M."/>
            <person name="Quesneville H."/>
            <person name="Rouhier N."/>
            <person name="Sakthikumar S."/>
            <person name="Salamov A.A."/>
            <person name="Schmutz J."/>
            <person name="Selles B."/>
            <person name="Shapiro H."/>
            <person name="Tanguay P."/>
            <person name="Tuskan G.A."/>
            <person name="Henrissat B."/>
            <person name="Van de Peer Y."/>
            <person name="Rouze P."/>
            <person name="Ellis J.G."/>
            <person name="Dodds P.N."/>
            <person name="Schein J.E."/>
            <person name="Zhong S."/>
            <person name="Hamelin R.C."/>
            <person name="Grigoriev I.V."/>
            <person name="Szabo L.J."/>
            <person name="Martin F."/>
        </authorList>
    </citation>
    <scope>NUCLEOTIDE SEQUENCE [LARGE SCALE GENOMIC DNA]</scope>
    <source>
        <strain evidence="4">98AG31 / pathotype 3-4-7</strain>
    </source>
</reference>
<gene>
    <name evidence="3" type="ORF">MELLADRAFT_106194</name>
</gene>
<dbReference type="InParanoid" id="F4RLD5"/>
<dbReference type="GeneID" id="18922828"/>
<dbReference type="KEGG" id="mlr:MELLADRAFT_106194"/>
<feature type="compositionally biased region" description="Polar residues" evidence="2">
    <location>
        <begin position="426"/>
        <end position="442"/>
    </location>
</feature>
<dbReference type="HOGENOM" id="CLU_493117_0_0_1"/>
<evidence type="ECO:0000256" key="1">
    <source>
        <dbReference type="ARBA" id="ARBA00009740"/>
    </source>
</evidence>
<evidence type="ECO:0000256" key="2">
    <source>
        <dbReference type="SAM" id="MobiDB-lite"/>
    </source>
</evidence>
<dbReference type="Pfam" id="PF06884">
    <property type="entry name" value="DUF1264"/>
    <property type="match status" value="1"/>
</dbReference>
<feature type="non-terminal residue" evidence="3">
    <location>
        <position position="553"/>
    </location>
</feature>
<dbReference type="InterPro" id="IPR010686">
    <property type="entry name" value="OBAP-like"/>
</dbReference>
<name>F4RLD5_MELLP</name>
<dbReference type="PANTHER" id="PTHR31360:SF0">
    <property type="entry name" value="OIL BODY-ASSOCIATED PROTEIN 1B"/>
    <property type="match status" value="1"/>
</dbReference>